<feature type="transmembrane region" description="Helical" evidence="1">
    <location>
        <begin position="93"/>
        <end position="110"/>
    </location>
</feature>
<protein>
    <recommendedName>
        <fullName evidence="2">DUF3943 domain-containing protein</fullName>
    </recommendedName>
</protein>
<keyword evidence="1" id="KW-1133">Transmembrane helix</keyword>
<gene>
    <name evidence="3" type="ORF">NHP190020_06990</name>
    <name evidence="4" type="ORF">SNTW_11630</name>
</gene>
<dbReference type="InterPro" id="IPR025079">
    <property type="entry name" value="DUF3943"/>
</dbReference>
<evidence type="ECO:0000256" key="1">
    <source>
        <dbReference type="SAM" id="Phobius"/>
    </source>
</evidence>
<evidence type="ECO:0000259" key="2">
    <source>
        <dbReference type="Pfam" id="PF13084"/>
    </source>
</evidence>
<dbReference type="EMBL" id="AP019774">
    <property type="protein sequence ID" value="BCD70518.1"/>
    <property type="molecule type" value="Genomic_DNA"/>
</dbReference>
<feature type="transmembrane region" description="Helical" evidence="1">
    <location>
        <begin position="16"/>
        <end position="38"/>
    </location>
</feature>
<dbReference type="Proteomes" id="UP000317935">
    <property type="component" value="Chromosome"/>
</dbReference>
<dbReference type="GeneID" id="56928378"/>
<evidence type="ECO:0000313" key="5">
    <source>
        <dbReference type="Proteomes" id="UP000317935"/>
    </source>
</evidence>
<dbReference type="Proteomes" id="UP000509742">
    <property type="component" value="Chromosome"/>
</dbReference>
<feature type="domain" description="DUF3943" evidence="2">
    <location>
        <begin position="63"/>
        <end position="169"/>
    </location>
</feature>
<name>A0A6J4CYC0_9HELI</name>
<dbReference type="Pfam" id="PF13084">
    <property type="entry name" value="DUF3943"/>
    <property type="match status" value="1"/>
</dbReference>
<dbReference type="OrthoDB" id="9808630at2"/>
<dbReference type="RefSeq" id="WP_006564135.1">
    <property type="nucleotide sequence ID" value="NZ_AP019774.1"/>
</dbReference>
<keyword evidence="6" id="KW-1185">Reference proteome</keyword>
<sequence length="202" mass="23155">MDQDIHFFVPSSRLRYLALSVGLLGIAFVLGIIGMYLMPESVTHWTKEKFGFLSWLENVSLGPHFDDDLFIFNWVMHPYFGGIYYMQARTAGYRFPTGVFFTFLVSTFFWEFGLEAFVEIPSIQDLICTPTLGPLVGEIFYHTSKRLQNQERKYLITKFLTGLALFAMDFIGFVIRNFGLAKACGIYNKNAPAVYHNTTAEC</sequence>
<evidence type="ECO:0000313" key="3">
    <source>
        <dbReference type="EMBL" id="BCD45660.1"/>
    </source>
</evidence>
<feature type="transmembrane region" description="Helical" evidence="1">
    <location>
        <begin position="155"/>
        <end position="175"/>
    </location>
</feature>
<dbReference type="AlphaFoldDB" id="A0A6J4CYC0"/>
<dbReference type="EMBL" id="AP023036">
    <property type="protein sequence ID" value="BCD45660.1"/>
    <property type="molecule type" value="Genomic_DNA"/>
</dbReference>
<evidence type="ECO:0000313" key="6">
    <source>
        <dbReference type="Proteomes" id="UP000509742"/>
    </source>
</evidence>
<keyword evidence="1" id="KW-0472">Membrane</keyword>
<reference evidence="3 6" key="2">
    <citation type="submission" date="2020-04" db="EMBL/GenBank/DDBJ databases">
        <title>Genomic analysis of gastric non-Helicobacter pylori Helicobacters isolated in Japan.</title>
        <authorList>
            <person name="Suzuki M."/>
            <person name="Rimbara E."/>
        </authorList>
    </citation>
    <scope>NUCLEOTIDE SEQUENCE [LARGE SCALE GENOMIC DNA]</scope>
    <source>
        <strain evidence="3 6">NHP19-0020</strain>
    </source>
</reference>
<evidence type="ECO:0000313" key="4">
    <source>
        <dbReference type="EMBL" id="BCD70518.1"/>
    </source>
</evidence>
<organism evidence="4 5">
    <name type="scientific">Helicobacter suis</name>
    <dbReference type="NCBI Taxonomy" id="104628"/>
    <lineage>
        <taxon>Bacteria</taxon>
        <taxon>Pseudomonadati</taxon>
        <taxon>Campylobacterota</taxon>
        <taxon>Epsilonproteobacteria</taxon>
        <taxon>Campylobacterales</taxon>
        <taxon>Helicobacteraceae</taxon>
        <taxon>Helicobacter</taxon>
    </lineage>
</organism>
<keyword evidence="1" id="KW-0812">Transmembrane</keyword>
<reference evidence="4 5" key="1">
    <citation type="submission" date="2019-06" db="EMBL/GenBank/DDBJ databases">
        <title>Complete genome sequence of Helicobacter suis SNTW101c.</title>
        <authorList>
            <person name="Rimbara E."/>
            <person name="Suzuki M."/>
            <person name="Matsui H."/>
            <person name="Nakamura M."/>
            <person name="Mori S."/>
            <person name="Shibayama K."/>
        </authorList>
    </citation>
    <scope>NUCLEOTIDE SEQUENCE [LARGE SCALE GENOMIC DNA]</scope>
    <source>
        <strain evidence="4 5">SNTW101c</strain>
    </source>
</reference>
<accession>A0A6J4CYC0</accession>
<proteinExistence type="predicted"/>